<keyword evidence="3" id="KW-1185">Reference proteome</keyword>
<dbReference type="GO" id="GO:0016747">
    <property type="term" value="F:acyltransferase activity, transferring groups other than amino-acyl groups"/>
    <property type="evidence" value="ECO:0007669"/>
    <property type="project" value="InterPro"/>
</dbReference>
<dbReference type="Pfam" id="PF00583">
    <property type="entry name" value="Acetyltransf_1"/>
    <property type="match status" value="1"/>
</dbReference>
<dbReference type="PANTHER" id="PTHR43617:SF22">
    <property type="entry name" value="L-AMINO ACID N-ACETYLTRANSFERASE AAAT"/>
    <property type="match status" value="1"/>
</dbReference>
<dbReference type="EMBL" id="FQXP01000003">
    <property type="protein sequence ID" value="SHH34332.1"/>
    <property type="molecule type" value="Genomic_DNA"/>
</dbReference>
<dbReference type="CDD" id="cd04301">
    <property type="entry name" value="NAT_SF"/>
    <property type="match status" value="1"/>
</dbReference>
<keyword evidence="2" id="KW-0808">Transferase</keyword>
<dbReference type="Proteomes" id="UP000184526">
    <property type="component" value="Unassembled WGS sequence"/>
</dbReference>
<dbReference type="PROSITE" id="PS51186">
    <property type="entry name" value="GNAT"/>
    <property type="match status" value="1"/>
</dbReference>
<protein>
    <submittedName>
        <fullName evidence="2">Protein N-acetyltransferase, RimJ/RimL family</fullName>
    </submittedName>
</protein>
<gene>
    <name evidence="2" type="ORF">SAMN02745196_00063</name>
</gene>
<dbReference type="STRING" id="1121306.SAMN02745196_00063"/>
<dbReference type="RefSeq" id="WP_242944295.1">
    <property type="nucleotide sequence ID" value="NZ_FQXP01000003.1"/>
</dbReference>
<sequence length="174" mass="19925">MKNIKTNNLIIREAMVEDADEIRILAKQVMGEVIFFSKEPEEFKVTIEQEEEYIRKTSLILVVEIDGKIVGCATLQKGGSARTKHVALFGITILKEYTGLKLGSLLMKKVIEWAEKNEVEKIELEVFAENIPAIKLYEKFGFVVEGRKVKSIKVKDRYIDMLLLGKFIVGRKIF</sequence>
<evidence type="ECO:0000313" key="2">
    <source>
        <dbReference type="EMBL" id="SHH34332.1"/>
    </source>
</evidence>
<dbReference type="SUPFAM" id="SSF55729">
    <property type="entry name" value="Acyl-CoA N-acyltransferases (Nat)"/>
    <property type="match status" value="1"/>
</dbReference>
<dbReference type="AlphaFoldDB" id="A0A1M5S6S2"/>
<dbReference type="InterPro" id="IPR050276">
    <property type="entry name" value="MshD_Acetyltransferase"/>
</dbReference>
<dbReference type="PANTHER" id="PTHR43617">
    <property type="entry name" value="L-AMINO ACID N-ACETYLTRANSFERASE"/>
    <property type="match status" value="1"/>
</dbReference>
<evidence type="ECO:0000259" key="1">
    <source>
        <dbReference type="PROSITE" id="PS51186"/>
    </source>
</evidence>
<feature type="domain" description="N-acetyltransferase" evidence="1">
    <location>
        <begin position="9"/>
        <end position="169"/>
    </location>
</feature>
<proteinExistence type="predicted"/>
<accession>A0A1M5S6S2</accession>
<name>A0A1M5S6S2_9CLOT</name>
<dbReference type="InterPro" id="IPR000182">
    <property type="entry name" value="GNAT_dom"/>
</dbReference>
<evidence type="ECO:0000313" key="3">
    <source>
        <dbReference type="Proteomes" id="UP000184526"/>
    </source>
</evidence>
<organism evidence="2 3">
    <name type="scientific">Clostridium collagenovorans DSM 3089</name>
    <dbReference type="NCBI Taxonomy" id="1121306"/>
    <lineage>
        <taxon>Bacteria</taxon>
        <taxon>Bacillati</taxon>
        <taxon>Bacillota</taxon>
        <taxon>Clostridia</taxon>
        <taxon>Eubacteriales</taxon>
        <taxon>Clostridiaceae</taxon>
        <taxon>Clostridium</taxon>
    </lineage>
</organism>
<dbReference type="InterPro" id="IPR016181">
    <property type="entry name" value="Acyl_CoA_acyltransferase"/>
</dbReference>
<reference evidence="2 3" key="1">
    <citation type="submission" date="2016-11" db="EMBL/GenBank/DDBJ databases">
        <authorList>
            <person name="Jaros S."/>
            <person name="Januszkiewicz K."/>
            <person name="Wedrychowicz H."/>
        </authorList>
    </citation>
    <scope>NUCLEOTIDE SEQUENCE [LARGE SCALE GENOMIC DNA]</scope>
    <source>
        <strain evidence="2 3">DSM 3089</strain>
    </source>
</reference>
<dbReference type="Gene3D" id="3.40.630.30">
    <property type="match status" value="1"/>
</dbReference>